<keyword evidence="9" id="KW-1185">Reference proteome</keyword>
<reference evidence="8" key="1">
    <citation type="submission" date="2023-10" db="EMBL/GenBank/DDBJ databases">
        <authorList>
            <person name="Noh H."/>
        </authorList>
    </citation>
    <scope>NUCLEOTIDE SEQUENCE</scope>
    <source>
        <strain evidence="8">DUCC4014</strain>
    </source>
</reference>
<dbReference type="GO" id="GO:0016020">
    <property type="term" value="C:membrane"/>
    <property type="evidence" value="ECO:0007669"/>
    <property type="project" value="UniProtKB-SubCell"/>
</dbReference>
<evidence type="ECO:0000259" key="7">
    <source>
        <dbReference type="Pfam" id="PF01490"/>
    </source>
</evidence>
<comment type="subcellular location">
    <subcellularLocation>
        <location evidence="1">Membrane</location>
        <topology evidence="1">Multi-pass membrane protein</topology>
    </subcellularLocation>
</comment>
<dbReference type="Proteomes" id="UP000827549">
    <property type="component" value="Chromosome 5"/>
</dbReference>
<feature type="transmembrane region" description="Helical" evidence="6">
    <location>
        <begin position="408"/>
        <end position="429"/>
    </location>
</feature>
<evidence type="ECO:0000313" key="8">
    <source>
        <dbReference type="EMBL" id="WOO84055.1"/>
    </source>
</evidence>
<protein>
    <submittedName>
        <fullName evidence="8">N amino acid transport system protein</fullName>
    </submittedName>
</protein>
<dbReference type="EMBL" id="CP086718">
    <property type="protein sequence ID" value="WOO84055.1"/>
    <property type="molecule type" value="Genomic_DNA"/>
</dbReference>
<evidence type="ECO:0000256" key="3">
    <source>
        <dbReference type="ARBA" id="ARBA00022692"/>
    </source>
</evidence>
<feature type="transmembrane region" description="Helical" evidence="6">
    <location>
        <begin position="180"/>
        <end position="200"/>
    </location>
</feature>
<dbReference type="RefSeq" id="XP_062630081.1">
    <property type="nucleotide sequence ID" value="XM_062774097.1"/>
</dbReference>
<accession>A0AAF0YC94</accession>
<evidence type="ECO:0000256" key="4">
    <source>
        <dbReference type="ARBA" id="ARBA00022989"/>
    </source>
</evidence>
<evidence type="ECO:0000256" key="6">
    <source>
        <dbReference type="SAM" id="Phobius"/>
    </source>
</evidence>
<dbReference type="Pfam" id="PF01490">
    <property type="entry name" value="Aa_trans"/>
    <property type="match status" value="1"/>
</dbReference>
<proteinExistence type="inferred from homology"/>
<sequence>MAPGDIEKTVSIGTEVTGTSYGNEKHAETAHVTGAEAGLDPIFESNFEVDPFHQQRDAKDDGDYVDFRTMGWFRAGLIATAENIALGILSFPSVFQRLGLAGGIITTLGLGTVAFLTAWIMVDFKVRHMGVMHFGDAGGVVFGKWGARIFGWGMVLKATGLAGSHVLVGQTAFDFMTNHAMCNVWWGFIVTIVSIVMSYNRQWHKLWWLSFVSLACIFVASFMNMIGVGIGRHSDKLTAQIAKKPVSYHAAPTHATLTDVLGAFTNIVFAYGGNMACFSFCSEMKKPNDFKKSFAMSQIVATISYIVVGTVIYCYGGDYTTSPAIGMLDHKLGIAAYAFAFVTIMVSGILGANVGIKYIYVTTLRNSPLLTSKSFKAQMYWMLMVAIMWIAGFILSELIPFFNPLLTIVSSLFSVWFVCGGAGFLWIYDNHPRFQKEGEKERAIDTPSKWFFYIFSLFVIAISCAITPLGLYSAGMSIKTGYSKGTFHHPFACAS</sequence>
<name>A0AAF0YC94_9TREE</name>
<keyword evidence="5 6" id="KW-0472">Membrane</keyword>
<keyword evidence="4 6" id="KW-1133">Transmembrane helix</keyword>
<feature type="transmembrane region" description="Helical" evidence="6">
    <location>
        <begin position="380"/>
        <end position="402"/>
    </location>
</feature>
<feature type="transmembrane region" description="Helical" evidence="6">
    <location>
        <begin position="206"/>
        <end position="226"/>
    </location>
</feature>
<keyword evidence="3 6" id="KW-0812">Transmembrane</keyword>
<feature type="transmembrane region" description="Helical" evidence="6">
    <location>
        <begin position="450"/>
        <end position="472"/>
    </location>
</feature>
<feature type="transmembrane region" description="Helical" evidence="6">
    <location>
        <begin position="294"/>
        <end position="315"/>
    </location>
</feature>
<feature type="transmembrane region" description="Helical" evidence="6">
    <location>
        <begin position="98"/>
        <end position="122"/>
    </location>
</feature>
<comment type="similarity">
    <text evidence="2">Belongs to the amino acid/polyamine transporter 2 family.</text>
</comment>
<feature type="transmembrane region" description="Helical" evidence="6">
    <location>
        <begin position="335"/>
        <end position="360"/>
    </location>
</feature>
<evidence type="ECO:0000256" key="5">
    <source>
        <dbReference type="ARBA" id="ARBA00023136"/>
    </source>
</evidence>
<evidence type="ECO:0000256" key="1">
    <source>
        <dbReference type="ARBA" id="ARBA00004141"/>
    </source>
</evidence>
<dbReference type="GO" id="GO:0015179">
    <property type="term" value="F:L-amino acid transmembrane transporter activity"/>
    <property type="evidence" value="ECO:0007669"/>
    <property type="project" value="TreeGrafter"/>
</dbReference>
<dbReference type="PANTHER" id="PTHR22950:SF461">
    <property type="entry name" value="AMINO ACID TRANSPORTER TRANSMEMBRANE DOMAIN-CONTAINING PROTEIN"/>
    <property type="match status" value="1"/>
</dbReference>
<dbReference type="GeneID" id="87810750"/>
<feature type="domain" description="Amino acid transporter transmembrane" evidence="7">
    <location>
        <begin position="69"/>
        <end position="464"/>
    </location>
</feature>
<organism evidence="8 9">
    <name type="scientific">Vanrija pseudolonga</name>
    <dbReference type="NCBI Taxonomy" id="143232"/>
    <lineage>
        <taxon>Eukaryota</taxon>
        <taxon>Fungi</taxon>
        <taxon>Dikarya</taxon>
        <taxon>Basidiomycota</taxon>
        <taxon>Agaricomycotina</taxon>
        <taxon>Tremellomycetes</taxon>
        <taxon>Trichosporonales</taxon>
        <taxon>Trichosporonaceae</taxon>
        <taxon>Vanrija</taxon>
    </lineage>
</organism>
<evidence type="ECO:0000256" key="2">
    <source>
        <dbReference type="ARBA" id="ARBA00008066"/>
    </source>
</evidence>
<dbReference type="AlphaFoldDB" id="A0AAF0YC94"/>
<dbReference type="InterPro" id="IPR013057">
    <property type="entry name" value="AA_transpt_TM"/>
</dbReference>
<dbReference type="PANTHER" id="PTHR22950">
    <property type="entry name" value="AMINO ACID TRANSPORTER"/>
    <property type="match status" value="1"/>
</dbReference>
<evidence type="ECO:0000313" key="9">
    <source>
        <dbReference type="Proteomes" id="UP000827549"/>
    </source>
</evidence>
<feature type="transmembrane region" description="Helical" evidence="6">
    <location>
        <begin position="72"/>
        <end position="91"/>
    </location>
</feature>
<gene>
    <name evidence="8" type="primary">mtr_22</name>
    <name evidence="8" type="ORF">LOC62_05G007578</name>
</gene>